<gene>
    <name evidence="1" type="ORF">Lalb_Chr20g0108931</name>
</gene>
<accession>A0A6A4NER8</accession>
<evidence type="ECO:0000313" key="1">
    <source>
        <dbReference type="EMBL" id="KAE9590553.1"/>
    </source>
</evidence>
<protein>
    <submittedName>
        <fullName evidence="1">Uncharacterized protein</fullName>
    </submittedName>
</protein>
<dbReference type="EMBL" id="WOCE01000020">
    <property type="protein sequence ID" value="KAE9590553.1"/>
    <property type="molecule type" value="Genomic_DNA"/>
</dbReference>
<keyword evidence="2" id="KW-1185">Reference proteome</keyword>
<dbReference type="PANTHER" id="PTHR31676:SF173">
    <property type="entry name" value="DUF538 DOMAIN-CONTAINING PROTEIN"/>
    <property type="match status" value="1"/>
</dbReference>
<organism evidence="1 2">
    <name type="scientific">Lupinus albus</name>
    <name type="common">White lupine</name>
    <name type="synonym">Lupinus termis</name>
    <dbReference type="NCBI Taxonomy" id="3870"/>
    <lineage>
        <taxon>Eukaryota</taxon>
        <taxon>Viridiplantae</taxon>
        <taxon>Streptophyta</taxon>
        <taxon>Embryophyta</taxon>
        <taxon>Tracheophyta</taxon>
        <taxon>Spermatophyta</taxon>
        <taxon>Magnoliopsida</taxon>
        <taxon>eudicotyledons</taxon>
        <taxon>Gunneridae</taxon>
        <taxon>Pentapetalae</taxon>
        <taxon>rosids</taxon>
        <taxon>fabids</taxon>
        <taxon>Fabales</taxon>
        <taxon>Fabaceae</taxon>
        <taxon>Papilionoideae</taxon>
        <taxon>50 kb inversion clade</taxon>
        <taxon>genistoids sensu lato</taxon>
        <taxon>core genistoids</taxon>
        <taxon>Genisteae</taxon>
        <taxon>Lupinus</taxon>
    </lineage>
</organism>
<dbReference type="Pfam" id="PF04398">
    <property type="entry name" value="DUF538"/>
    <property type="match status" value="1"/>
</dbReference>
<reference evidence="2" key="1">
    <citation type="journal article" date="2020" name="Nat. Commun.">
        <title>Genome sequence of the cluster root forming white lupin.</title>
        <authorList>
            <person name="Hufnagel B."/>
            <person name="Marques A."/>
            <person name="Soriano A."/>
            <person name="Marques L."/>
            <person name="Divol F."/>
            <person name="Doumas P."/>
            <person name="Sallet E."/>
            <person name="Mancinotti D."/>
            <person name="Carrere S."/>
            <person name="Marande W."/>
            <person name="Arribat S."/>
            <person name="Keller J."/>
            <person name="Huneau C."/>
            <person name="Blein T."/>
            <person name="Aime D."/>
            <person name="Laguerre M."/>
            <person name="Taylor J."/>
            <person name="Schubert V."/>
            <person name="Nelson M."/>
            <person name="Geu-Flores F."/>
            <person name="Crespi M."/>
            <person name="Gallardo-Guerrero K."/>
            <person name="Delaux P.-M."/>
            <person name="Salse J."/>
            <person name="Berges H."/>
            <person name="Guyot R."/>
            <person name="Gouzy J."/>
            <person name="Peret B."/>
        </authorList>
    </citation>
    <scope>NUCLEOTIDE SEQUENCE [LARGE SCALE GENOMIC DNA]</scope>
    <source>
        <strain evidence="2">cv. Amiga</strain>
    </source>
</reference>
<dbReference type="OrthoDB" id="1897482at2759"/>
<evidence type="ECO:0000313" key="2">
    <source>
        <dbReference type="Proteomes" id="UP000447434"/>
    </source>
</evidence>
<dbReference type="AlphaFoldDB" id="A0A6A4NER8"/>
<dbReference type="SUPFAM" id="SSF141562">
    <property type="entry name" value="At5g01610-like"/>
    <property type="match status" value="1"/>
</dbReference>
<dbReference type="InterPro" id="IPR007493">
    <property type="entry name" value="DUF538"/>
</dbReference>
<dbReference type="Proteomes" id="UP000447434">
    <property type="component" value="Chromosome 20"/>
</dbReference>
<name>A0A6A4NER8_LUPAL</name>
<dbReference type="PANTHER" id="PTHR31676">
    <property type="entry name" value="T31J12.3 PROTEIN-RELATED"/>
    <property type="match status" value="1"/>
</dbReference>
<proteinExistence type="predicted"/>
<comment type="caution">
    <text evidence="1">The sequence shown here is derived from an EMBL/GenBank/DDBJ whole genome shotgun (WGS) entry which is preliminary data.</text>
</comment>
<dbReference type="Gene3D" id="2.30.240.10">
    <property type="entry name" value="At5g01610-like"/>
    <property type="match status" value="1"/>
</dbReference>
<sequence>MLHNLVVNLLHNSISPYLILQQYNLPRAVLPKGIISQDYDSSNGKLTVRLHDSCSYKIEEVQLKFQYILTCVLTIDNISYLEGALVQVSSNEWRTLEKVTRVNDKLKFIAGDFQREASLSNFLLNPECVCLCLN</sequence>
<dbReference type="InterPro" id="IPR036758">
    <property type="entry name" value="At5g01610-like"/>
</dbReference>